<comment type="caution">
    <text evidence="1">The sequence shown here is derived from an EMBL/GenBank/DDBJ whole genome shotgun (WGS) entry which is preliminary data.</text>
</comment>
<name>A0A4T2BTG2_9MICO</name>
<reference evidence="1 2" key="1">
    <citation type="journal article" date="2019" name="Microorganisms">
        <title>Systematic Affiliation and Genome Analysis of Subtercola vilae DB165(T) with Particular Emphasis on Cold Adaptation of an Isolate from a High-Altitude Cold Volcano Lake.</title>
        <authorList>
            <person name="Villalobos A.S."/>
            <person name="Wiese J."/>
            <person name="Imhoff J.F."/>
            <person name="Dorador C."/>
            <person name="Keller A."/>
            <person name="Hentschel U."/>
        </authorList>
    </citation>
    <scope>NUCLEOTIDE SEQUENCE [LARGE SCALE GENOMIC DNA]</scope>
    <source>
        <strain evidence="1 2">DB165</strain>
    </source>
</reference>
<proteinExistence type="predicted"/>
<dbReference type="AlphaFoldDB" id="A0A4T2BTG2"/>
<dbReference type="EMBL" id="QYRT01000022">
    <property type="protein sequence ID" value="TIH34955.1"/>
    <property type="molecule type" value="Genomic_DNA"/>
</dbReference>
<evidence type="ECO:0000313" key="1">
    <source>
        <dbReference type="EMBL" id="TIH34955.1"/>
    </source>
</evidence>
<organism evidence="1 2">
    <name type="scientific">Subtercola vilae</name>
    <dbReference type="NCBI Taxonomy" id="2056433"/>
    <lineage>
        <taxon>Bacteria</taxon>
        <taxon>Bacillati</taxon>
        <taxon>Actinomycetota</taxon>
        <taxon>Actinomycetes</taxon>
        <taxon>Micrococcales</taxon>
        <taxon>Microbacteriaceae</taxon>
        <taxon>Subtercola</taxon>
    </lineage>
</organism>
<evidence type="ECO:0000313" key="2">
    <source>
        <dbReference type="Proteomes" id="UP000306192"/>
    </source>
</evidence>
<protein>
    <submittedName>
        <fullName evidence="1">Uncharacterized protein</fullName>
    </submittedName>
</protein>
<sequence length="120" mass="13668">MIDRPNSIESIHVREACDQAIALLEFEIENTQKPAIRAAIRHAINDLRALEHFTNKNDVVNLWLDEYVGLLADVLTTETESFAQRLAHITSTHYWYSPYTAEQIQAKIDGEGLKSTRSTN</sequence>
<accession>A0A4T2BTG2</accession>
<gene>
    <name evidence="1" type="ORF">D4765_11720</name>
</gene>
<dbReference type="Proteomes" id="UP000306192">
    <property type="component" value="Unassembled WGS sequence"/>
</dbReference>
<keyword evidence="2" id="KW-1185">Reference proteome</keyword>
<dbReference type="RefSeq" id="WP_136642483.1">
    <property type="nucleotide sequence ID" value="NZ_QYRT01000022.1"/>
</dbReference>